<keyword evidence="4 9" id="KW-0732">Signal</keyword>
<evidence type="ECO:0000256" key="1">
    <source>
        <dbReference type="ARBA" id="ARBA00004442"/>
    </source>
</evidence>
<dbReference type="Gene3D" id="3.30.1370.130">
    <property type="match status" value="1"/>
</dbReference>
<evidence type="ECO:0000256" key="9">
    <source>
        <dbReference type="SAM" id="SignalP"/>
    </source>
</evidence>
<proteinExistence type="inferred from homology"/>
<reference evidence="11" key="1">
    <citation type="submission" date="2015-10" db="EMBL/GenBank/DDBJ databases">
        <title>Description of Candidatus Tenderia electrophaga gen. nov, sp. nov., an Uncultivated Electroautotroph from a Biocathode Enrichment.</title>
        <authorList>
            <person name="Eddie B.J."/>
            <person name="Malanoski A.P."/>
            <person name="Wang Z."/>
            <person name="Hall R.J."/>
            <person name="Oh S.D."/>
            <person name="Heiner C."/>
            <person name="Lin B."/>
            <person name="Strycharz-Glaven S.M."/>
        </authorList>
    </citation>
    <scope>NUCLEOTIDE SEQUENCE [LARGE SCALE GENOMIC DNA]</scope>
    <source>
        <strain evidence="11">NRL1</strain>
    </source>
</reference>
<dbReference type="PROSITE" id="PS00875">
    <property type="entry name" value="T2SP_D"/>
    <property type="match status" value="1"/>
</dbReference>
<dbReference type="InterPro" id="IPR001775">
    <property type="entry name" value="GspD/PilQ"/>
</dbReference>
<evidence type="ECO:0000256" key="2">
    <source>
        <dbReference type="ARBA" id="ARBA00006304"/>
    </source>
</evidence>
<dbReference type="STRING" id="1748243.Tel_14170"/>
<comment type="subcellular location">
    <subcellularLocation>
        <location evidence="1 8">Cell outer membrane</location>
    </subcellularLocation>
</comment>
<comment type="similarity">
    <text evidence="2">Belongs to the bacterial secretin family. PilQ subfamily.</text>
</comment>
<dbReference type="InterPro" id="IPR004846">
    <property type="entry name" value="T2SS/T3SS_dom"/>
</dbReference>
<keyword evidence="5" id="KW-0653">Protein transport</keyword>
<dbReference type="PANTHER" id="PTHR30604">
    <property type="entry name" value="PROTEIN TRANSPORT PROTEIN HOFQ"/>
    <property type="match status" value="1"/>
</dbReference>
<dbReference type="InterPro" id="IPR013355">
    <property type="entry name" value="Pilus_4_PilQ"/>
</dbReference>
<sequence length="698" mass="75354">MMQRLVLLACLLLGLLTVPAHAQEADGENALETVDVSSLPGNRVQIKFSMAKAAEAPLSFTIDNPARIALDFPATSNNLDKRTTQVGVGVARSVSAVEARGRTRVVLNLVRLVPYETRVEGNNVYVILDSAGAAASMASPPVDKDPTVFTSREISASHSIKGVDFRRGEEGEGRILVSLSDAGTSVNIQEQGGKLALDFIDTSLPAELEQRLDVTDFATPVTLVDTFRQGNNVRMVISAQDNFEHLAYQSGDLLTVEIKESIEPTDEELRRQGDESVFTGERLSLNFQDIEVRAVLQLIADFTGMNLVTSDSVTGSVTLRLQNVPWDQALDIILKTKGLGMRKTGNLMFIAPAEEIAAREKAELAAKQQIQELEPLYSEMIQINYAKASEIAALLKGEKNSLLSTRGSVTIDARTNTLLVQDTAASLDEIHKMIARLDIPVRQVLIESRIVIANSTYGKEVGSRFGVSRDSMGTNTTGDGAQFSGTLEATDQLVNNDTLTAPGRLNVNLPVASAAGSFAMSFVKLPFGTNVDLELSAMQAEGQGEVVSSPRVITANQKEANIKQGVEIAYQEASSSGATSTSFKEAVLELRVTPQITPDDRIIMDLEISKDSVGDIFQGVPSINTRTITTQVLVENGETVVLGGVYEQSTNDNVTKVPFLGDLPLIGVLFRNTTKTDDKEELLVFITPKIIKEGLSIN</sequence>
<dbReference type="Gene3D" id="2.60.40.3470">
    <property type="match status" value="1"/>
</dbReference>
<evidence type="ECO:0000256" key="6">
    <source>
        <dbReference type="ARBA" id="ARBA00023136"/>
    </source>
</evidence>
<dbReference type="Pfam" id="PF07660">
    <property type="entry name" value="STN"/>
    <property type="match status" value="1"/>
</dbReference>
<dbReference type="GO" id="GO:0009306">
    <property type="term" value="P:protein secretion"/>
    <property type="evidence" value="ECO:0007669"/>
    <property type="project" value="InterPro"/>
</dbReference>
<dbReference type="EMBL" id="CP013099">
    <property type="protein sequence ID" value="ALP54192.1"/>
    <property type="molecule type" value="Genomic_DNA"/>
</dbReference>
<dbReference type="SMART" id="SM00965">
    <property type="entry name" value="STN"/>
    <property type="match status" value="1"/>
</dbReference>
<keyword evidence="6" id="KW-0472">Membrane</keyword>
<dbReference type="InterPro" id="IPR051808">
    <property type="entry name" value="Type_IV_pilus_biogenesis"/>
</dbReference>
<organism evidence="11 12">
    <name type="scientific">Candidatus Tenderia electrophaga</name>
    <dbReference type="NCBI Taxonomy" id="1748243"/>
    <lineage>
        <taxon>Bacteria</taxon>
        <taxon>Pseudomonadati</taxon>
        <taxon>Pseudomonadota</taxon>
        <taxon>Gammaproteobacteria</taxon>
        <taxon>Candidatus Tenderiales</taxon>
        <taxon>Candidatus Tenderiaceae</taxon>
        <taxon>Candidatus Tenderia</taxon>
    </lineage>
</organism>
<dbReference type="InterPro" id="IPR021731">
    <property type="entry name" value="AMIN_dom"/>
</dbReference>
<gene>
    <name evidence="11" type="ORF">Tel_14170</name>
</gene>
<evidence type="ECO:0000256" key="8">
    <source>
        <dbReference type="RuleBase" id="RU004004"/>
    </source>
</evidence>
<dbReference type="GO" id="GO:0009279">
    <property type="term" value="C:cell outer membrane"/>
    <property type="evidence" value="ECO:0007669"/>
    <property type="project" value="UniProtKB-SubCell"/>
</dbReference>
<dbReference type="InterPro" id="IPR011662">
    <property type="entry name" value="Secretin/TonB_short_N"/>
</dbReference>
<evidence type="ECO:0000256" key="5">
    <source>
        <dbReference type="ARBA" id="ARBA00022927"/>
    </source>
</evidence>
<keyword evidence="12" id="KW-1185">Reference proteome</keyword>
<name>A0A0S2TG97_9GAMM</name>
<dbReference type="NCBIfam" id="TIGR02515">
    <property type="entry name" value="IV_pilus_PilQ"/>
    <property type="match status" value="1"/>
</dbReference>
<evidence type="ECO:0000313" key="11">
    <source>
        <dbReference type="EMBL" id="ALP54192.1"/>
    </source>
</evidence>
<protein>
    <submittedName>
        <fullName evidence="11">Pilus assembly protein PilQ</fullName>
    </submittedName>
</protein>
<feature type="signal peptide" evidence="9">
    <location>
        <begin position="1"/>
        <end position="22"/>
    </location>
</feature>
<dbReference type="Pfam" id="PF00263">
    <property type="entry name" value="Secretin"/>
    <property type="match status" value="1"/>
</dbReference>
<accession>A0A0S2TG97</accession>
<feature type="chain" id="PRO_5006605034" evidence="9">
    <location>
        <begin position="23"/>
        <end position="698"/>
    </location>
</feature>
<dbReference type="Gene3D" id="3.30.1370.120">
    <property type="match status" value="1"/>
</dbReference>
<dbReference type="PRINTS" id="PR00811">
    <property type="entry name" value="BCTERIALGSPD"/>
</dbReference>
<evidence type="ECO:0000256" key="3">
    <source>
        <dbReference type="ARBA" id="ARBA00022448"/>
    </source>
</evidence>
<dbReference type="InterPro" id="IPR005644">
    <property type="entry name" value="NolW-like"/>
</dbReference>
<dbReference type="AlphaFoldDB" id="A0A0S2TG97"/>
<evidence type="ECO:0000256" key="7">
    <source>
        <dbReference type="ARBA" id="ARBA00023237"/>
    </source>
</evidence>
<dbReference type="InterPro" id="IPR038591">
    <property type="entry name" value="NolW-like_sf"/>
</dbReference>
<dbReference type="InterPro" id="IPR004845">
    <property type="entry name" value="T2SS_GspD_CS"/>
</dbReference>
<dbReference type="Pfam" id="PF11741">
    <property type="entry name" value="AMIN"/>
    <property type="match status" value="2"/>
</dbReference>
<evidence type="ECO:0000259" key="10">
    <source>
        <dbReference type="SMART" id="SM00965"/>
    </source>
</evidence>
<keyword evidence="7" id="KW-0998">Cell outer membrane</keyword>
<dbReference type="Pfam" id="PF03958">
    <property type="entry name" value="Secretin_N"/>
    <property type="match status" value="1"/>
</dbReference>
<keyword evidence="3 8" id="KW-0813">Transport</keyword>
<feature type="domain" description="Secretin/TonB short N-terminal" evidence="10">
    <location>
        <begin position="305"/>
        <end position="353"/>
    </location>
</feature>
<dbReference type="Proteomes" id="UP000055136">
    <property type="component" value="Chromosome"/>
</dbReference>
<evidence type="ECO:0000256" key="4">
    <source>
        <dbReference type="ARBA" id="ARBA00022729"/>
    </source>
</evidence>
<dbReference type="PANTHER" id="PTHR30604:SF1">
    <property type="entry name" value="DNA UTILIZATION PROTEIN HOFQ"/>
    <property type="match status" value="1"/>
</dbReference>
<evidence type="ECO:0000313" key="12">
    <source>
        <dbReference type="Proteomes" id="UP000055136"/>
    </source>
</evidence>
<dbReference type="KEGG" id="tee:Tel_14170"/>